<protein>
    <submittedName>
        <fullName evidence="1">Uncharacterized protein</fullName>
    </submittedName>
</protein>
<reference evidence="1 2" key="1">
    <citation type="submission" date="2017-02" db="EMBL/GenBank/DDBJ databases">
        <authorList>
            <person name="Peterson S.W."/>
        </authorList>
    </citation>
    <scope>NUCLEOTIDE SEQUENCE [LARGE SCALE GENOMIC DNA]</scope>
    <source>
        <strain evidence="1 2">ATCC 35992</strain>
    </source>
</reference>
<dbReference type="Proteomes" id="UP000190814">
    <property type="component" value="Unassembled WGS sequence"/>
</dbReference>
<evidence type="ECO:0000313" key="2">
    <source>
        <dbReference type="Proteomes" id="UP000190814"/>
    </source>
</evidence>
<dbReference type="EMBL" id="FUXZ01000004">
    <property type="protein sequence ID" value="SKA62828.1"/>
    <property type="molecule type" value="Genomic_DNA"/>
</dbReference>
<organism evidence="1 2">
    <name type="scientific">Eubacterium uniforme</name>
    <dbReference type="NCBI Taxonomy" id="39495"/>
    <lineage>
        <taxon>Bacteria</taxon>
        <taxon>Bacillati</taxon>
        <taxon>Bacillota</taxon>
        <taxon>Clostridia</taxon>
        <taxon>Eubacteriales</taxon>
        <taxon>Eubacteriaceae</taxon>
        <taxon>Eubacterium</taxon>
    </lineage>
</organism>
<evidence type="ECO:0000313" key="1">
    <source>
        <dbReference type="EMBL" id="SKA62828.1"/>
    </source>
</evidence>
<name>A0A1T4VD84_9FIRM</name>
<gene>
    <name evidence="1" type="ORF">SAMN02745111_00709</name>
</gene>
<dbReference type="STRING" id="39495.SAMN02745111_00709"/>
<accession>A0A1T4VD84</accession>
<proteinExistence type="predicted"/>
<sequence>MHLLHRVDNSVEVSFASKLIATVSPEEPIWDKYVLKNLGFDKELNKANGLCYGERIKVAVKIYEGVKDWYGDYWMLLGECC</sequence>
<keyword evidence="2" id="KW-1185">Reference proteome</keyword>
<dbReference type="AlphaFoldDB" id="A0A1T4VD84"/>